<keyword evidence="5 12" id="KW-0863">Zinc-finger</keyword>
<keyword evidence="10" id="KW-0804">Transcription</keyword>
<dbReference type="GO" id="GO:0003677">
    <property type="term" value="F:DNA binding"/>
    <property type="evidence" value="ECO:0007669"/>
    <property type="project" value="UniProtKB-KW"/>
</dbReference>
<keyword evidence="16" id="KW-1185">Reference proteome</keyword>
<dbReference type="PANTHER" id="PTHR24394:SF29">
    <property type="entry name" value="MYONEURIN"/>
    <property type="match status" value="1"/>
</dbReference>
<dbReference type="PANTHER" id="PTHR24394">
    <property type="entry name" value="ZINC FINGER PROTEIN"/>
    <property type="match status" value="1"/>
</dbReference>
<evidence type="ECO:0000256" key="5">
    <source>
        <dbReference type="ARBA" id="ARBA00022771"/>
    </source>
</evidence>
<dbReference type="Gene3D" id="3.30.160.60">
    <property type="entry name" value="Classic Zinc Finger"/>
    <property type="match status" value="3"/>
</dbReference>
<evidence type="ECO:0000256" key="10">
    <source>
        <dbReference type="ARBA" id="ARBA00023163"/>
    </source>
</evidence>
<dbReference type="FunFam" id="3.30.160.60:FF:000256">
    <property type="entry name" value="PLAG1 like zinc finger 2"/>
    <property type="match status" value="1"/>
</dbReference>
<evidence type="ECO:0000256" key="8">
    <source>
        <dbReference type="ARBA" id="ARBA00023125"/>
    </source>
</evidence>
<feature type="region of interest" description="Disordered" evidence="13">
    <location>
        <begin position="395"/>
        <end position="416"/>
    </location>
</feature>
<dbReference type="GO" id="GO:0010557">
    <property type="term" value="P:positive regulation of macromolecule biosynthetic process"/>
    <property type="evidence" value="ECO:0007669"/>
    <property type="project" value="UniProtKB-ARBA"/>
</dbReference>
<evidence type="ECO:0000256" key="13">
    <source>
        <dbReference type="SAM" id="MobiDB-lite"/>
    </source>
</evidence>
<evidence type="ECO:0000256" key="9">
    <source>
        <dbReference type="ARBA" id="ARBA00023159"/>
    </source>
</evidence>
<keyword evidence="7" id="KW-0805">Transcription regulation</keyword>
<evidence type="ECO:0000313" key="15">
    <source>
        <dbReference type="EMBL" id="KAG7323732.1"/>
    </source>
</evidence>
<comment type="subcellular location">
    <subcellularLocation>
        <location evidence="1">Nucleus</location>
    </subcellularLocation>
</comment>
<dbReference type="Pfam" id="PF13894">
    <property type="entry name" value="zf-C2H2_4"/>
    <property type="match status" value="1"/>
</dbReference>
<evidence type="ECO:0000256" key="1">
    <source>
        <dbReference type="ARBA" id="ARBA00004123"/>
    </source>
</evidence>
<dbReference type="GO" id="GO:0005634">
    <property type="term" value="C:nucleus"/>
    <property type="evidence" value="ECO:0007669"/>
    <property type="project" value="UniProtKB-SubCell"/>
</dbReference>
<keyword evidence="3" id="KW-0479">Metal-binding</keyword>
<dbReference type="GO" id="GO:0000981">
    <property type="term" value="F:DNA-binding transcription factor activity, RNA polymerase II-specific"/>
    <property type="evidence" value="ECO:0007669"/>
    <property type="project" value="TreeGrafter"/>
</dbReference>
<evidence type="ECO:0000256" key="7">
    <source>
        <dbReference type="ARBA" id="ARBA00023015"/>
    </source>
</evidence>
<evidence type="ECO:0000256" key="12">
    <source>
        <dbReference type="PROSITE-ProRule" id="PRU00042"/>
    </source>
</evidence>
<keyword evidence="6" id="KW-0862">Zinc</keyword>
<dbReference type="GO" id="GO:0008270">
    <property type="term" value="F:zinc ion binding"/>
    <property type="evidence" value="ECO:0007669"/>
    <property type="project" value="UniProtKB-KW"/>
</dbReference>
<comment type="similarity">
    <text evidence="2">Belongs to the krueppel C2H2-type zinc-finger protein family.</text>
</comment>
<dbReference type="Proteomes" id="UP000824219">
    <property type="component" value="Linkage Group LG15"/>
</dbReference>
<dbReference type="PROSITE" id="PS50157">
    <property type="entry name" value="ZINC_FINGER_C2H2_2"/>
    <property type="match status" value="4"/>
</dbReference>
<feature type="domain" description="C2H2-type" evidence="14">
    <location>
        <begin position="93"/>
        <end position="120"/>
    </location>
</feature>
<dbReference type="EMBL" id="JAHKSW010000015">
    <property type="protein sequence ID" value="KAG7323732.1"/>
    <property type="molecule type" value="Genomic_DNA"/>
</dbReference>
<evidence type="ECO:0000256" key="11">
    <source>
        <dbReference type="ARBA" id="ARBA00023242"/>
    </source>
</evidence>
<keyword evidence="11" id="KW-0539">Nucleus</keyword>
<dbReference type="AlphaFoldDB" id="A0A9D3NMS9"/>
<evidence type="ECO:0000256" key="2">
    <source>
        <dbReference type="ARBA" id="ARBA00006991"/>
    </source>
</evidence>
<gene>
    <name evidence="15" type="ORF">KOW79_013434</name>
</gene>
<dbReference type="InterPro" id="IPR013087">
    <property type="entry name" value="Znf_C2H2_type"/>
</dbReference>
<reference evidence="15 16" key="1">
    <citation type="submission" date="2021-06" db="EMBL/GenBank/DDBJ databases">
        <title>Chromosome-level genome assembly of the red-tail catfish (Hemibagrus wyckioides).</title>
        <authorList>
            <person name="Shao F."/>
        </authorList>
    </citation>
    <scope>NUCLEOTIDE SEQUENCE [LARGE SCALE GENOMIC DNA]</scope>
    <source>
        <strain evidence="15">EC202008001</strain>
        <tissue evidence="15">Blood</tissue>
    </source>
</reference>
<protein>
    <recommendedName>
        <fullName evidence="14">C2H2-type domain-containing protein</fullName>
    </recommendedName>
</protein>
<dbReference type="Pfam" id="PF00096">
    <property type="entry name" value="zf-C2H2"/>
    <property type="match status" value="1"/>
</dbReference>
<dbReference type="SUPFAM" id="SSF57667">
    <property type="entry name" value="beta-beta-alpha zinc fingers"/>
    <property type="match status" value="2"/>
</dbReference>
<accession>A0A9D3NMS9</accession>
<organism evidence="15 16">
    <name type="scientific">Hemibagrus wyckioides</name>
    <dbReference type="NCBI Taxonomy" id="337641"/>
    <lineage>
        <taxon>Eukaryota</taxon>
        <taxon>Metazoa</taxon>
        <taxon>Chordata</taxon>
        <taxon>Craniata</taxon>
        <taxon>Vertebrata</taxon>
        <taxon>Euteleostomi</taxon>
        <taxon>Actinopterygii</taxon>
        <taxon>Neopterygii</taxon>
        <taxon>Teleostei</taxon>
        <taxon>Ostariophysi</taxon>
        <taxon>Siluriformes</taxon>
        <taxon>Bagridae</taxon>
        <taxon>Hemibagrus</taxon>
    </lineage>
</organism>
<feature type="domain" description="C2H2-type" evidence="14">
    <location>
        <begin position="158"/>
        <end position="186"/>
    </location>
</feature>
<name>A0A9D3NMS9_9TELE</name>
<evidence type="ECO:0000313" key="16">
    <source>
        <dbReference type="Proteomes" id="UP000824219"/>
    </source>
</evidence>
<feature type="domain" description="C2H2-type" evidence="14">
    <location>
        <begin position="130"/>
        <end position="157"/>
    </location>
</feature>
<dbReference type="SMART" id="SM00355">
    <property type="entry name" value="ZnF_C2H2"/>
    <property type="match status" value="4"/>
</dbReference>
<keyword evidence="8" id="KW-0238">DNA-binding</keyword>
<feature type="domain" description="C2H2-type" evidence="14">
    <location>
        <begin position="63"/>
        <end position="90"/>
    </location>
</feature>
<dbReference type="FunFam" id="3.30.160.60:FF:000231">
    <property type="entry name" value="PLAG1 like zinc finger 2"/>
    <property type="match status" value="1"/>
</dbReference>
<evidence type="ECO:0000259" key="14">
    <source>
        <dbReference type="PROSITE" id="PS50157"/>
    </source>
</evidence>
<evidence type="ECO:0000256" key="3">
    <source>
        <dbReference type="ARBA" id="ARBA00022723"/>
    </source>
</evidence>
<sequence length="425" mass="47107">MHIISKNPLSERFKELWENLDNIRDLTYGLFKMLKDKMDNTMFHEKKQLNSHLQTHDSNKQELQCEECGKHYNTRLGLRRHVATHVTSVTGDLSCKVCRQVFESMPSLLEHLSTHTGRPPPGGAVRERKHQCERCGRRFFTRKDVRRHAVVHTGRRDFLCPRCAQRFGRRDHLTRHLKKSHAQELDVLTSAPPSVVKEEPSLTMCTSGSPKDASEAFSMGMFNPQGLQSASTSGVSHHHSVVPGSLSSPMGVGCYFEPSKHQPQQYHEAQRYQPASATSYLKVEMENFLNELQCGPMPPQATVATSASRPSDLLPDSLGGQPAHFTLRNATAEASPTAANVDLSPLLGFLPFGLPPYSAPLSSGGLVMGYSTTTTDCSPTPTSQLPGPLASFQPQPLHEPHALGHLNQPPGFSPTLPRFHQAFQQ</sequence>
<comment type="caution">
    <text evidence="15">The sequence shown here is derived from an EMBL/GenBank/DDBJ whole genome shotgun (WGS) entry which is preliminary data.</text>
</comment>
<evidence type="ECO:0000256" key="6">
    <source>
        <dbReference type="ARBA" id="ARBA00022833"/>
    </source>
</evidence>
<dbReference type="InterPro" id="IPR036236">
    <property type="entry name" value="Znf_C2H2_sf"/>
</dbReference>
<proteinExistence type="inferred from homology"/>
<keyword evidence="4" id="KW-0677">Repeat</keyword>
<dbReference type="PROSITE" id="PS00028">
    <property type="entry name" value="ZINC_FINGER_C2H2_1"/>
    <property type="match status" value="4"/>
</dbReference>
<dbReference type="OrthoDB" id="3533395at2759"/>
<keyword evidence="9" id="KW-0010">Activator</keyword>
<evidence type="ECO:0000256" key="4">
    <source>
        <dbReference type="ARBA" id="ARBA00022737"/>
    </source>
</evidence>